<dbReference type="VEuPathDB" id="VectorBase:ISCP_016001"/>
<dbReference type="PaxDb" id="6945-B7QMF5"/>
<evidence type="ECO:0000313" key="4">
    <source>
        <dbReference type="Proteomes" id="UP000001555"/>
    </source>
</evidence>
<keyword evidence="4" id="KW-1185">Reference proteome</keyword>
<dbReference type="AlphaFoldDB" id="B7QMF5"/>
<reference evidence="3" key="2">
    <citation type="submission" date="2020-05" db="UniProtKB">
        <authorList>
            <consortium name="EnsemblMetazoa"/>
        </authorList>
    </citation>
    <scope>IDENTIFICATION</scope>
    <source>
        <strain evidence="3">wikel</strain>
    </source>
</reference>
<gene>
    <name evidence="2" type="ORF">IscW_ISCW013863</name>
</gene>
<dbReference type="EMBL" id="ABJB010857209">
    <property type="status" value="NOT_ANNOTATED_CDS"/>
    <property type="molecule type" value="Genomic_DNA"/>
</dbReference>
<dbReference type="HOGENOM" id="CLU_1679903_0_0_1"/>
<dbReference type="EMBL" id="ABJB010763302">
    <property type="status" value="NOT_ANNOTATED_CDS"/>
    <property type="molecule type" value="Genomic_DNA"/>
</dbReference>
<feature type="compositionally biased region" description="Low complexity" evidence="1">
    <location>
        <begin position="30"/>
        <end position="42"/>
    </location>
</feature>
<feature type="region of interest" description="Disordered" evidence="1">
    <location>
        <begin position="30"/>
        <end position="74"/>
    </location>
</feature>
<organism>
    <name type="scientific">Ixodes scapularis</name>
    <name type="common">Black-legged tick</name>
    <name type="synonym">Deer tick</name>
    <dbReference type="NCBI Taxonomy" id="6945"/>
    <lineage>
        <taxon>Eukaryota</taxon>
        <taxon>Metazoa</taxon>
        <taxon>Ecdysozoa</taxon>
        <taxon>Arthropoda</taxon>
        <taxon>Chelicerata</taxon>
        <taxon>Arachnida</taxon>
        <taxon>Acari</taxon>
        <taxon>Parasitiformes</taxon>
        <taxon>Ixodida</taxon>
        <taxon>Ixodoidea</taxon>
        <taxon>Ixodidae</taxon>
        <taxon>Ixodinae</taxon>
        <taxon>Ixodes</taxon>
    </lineage>
</organism>
<feature type="region of interest" description="Disordered" evidence="1">
    <location>
        <begin position="115"/>
        <end position="143"/>
    </location>
</feature>
<accession>B7QMF5</accession>
<feature type="compositionally biased region" description="Basic residues" evidence="1">
    <location>
        <begin position="50"/>
        <end position="63"/>
    </location>
</feature>
<sequence>MRFSTTSVVAEASALEAAPLASYNYAPAAEAPEAQQSQAAYSGWAEQYRHRQRRNALRSRRRRMDNPRYYQPNAEYGSDAQVAWENYRQRAHEKRDSPAEIQRHDGYQGYAASMEADSSAARYKSNDNRRDVQESQRLCPSVPLIGRTATEELKLGK</sequence>
<dbReference type="EnsemblMetazoa" id="ISCW013863-RA">
    <property type="protein sequence ID" value="ISCW013863-PA"/>
    <property type="gene ID" value="ISCW013863"/>
</dbReference>
<protein>
    <submittedName>
        <fullName evidence="2 3">Uncharacterized protein</fullName>
    </submittedName>
</protein>
<dbReference type="VEuPathDB" id="VectorBase:ISCW013863"/>
<evidence type="ECO:0000313" key="2">
    <source>
        <dbReference type="EMBL" id="EEC20027.1"/>
    </source>
</evidence>
<name>B7QMF5_IXOSC</name>
<evidence type="ECO:0000313" key="3">
    <source>
        <dbReference type="EnsemblMetazoa" id="ISCW013863-PA"/>
    </source>
</evidence>
<reference evidence="2 4" key="1">
    <citation type="submission" date="2008-03" db="EMBL/GenBank/DDBJ databases">
        <title>Annotation of Ixodes scapularis.</title>
        <authorList>
            <consortium name="Ixodes scapularis Genome Project Consortium"/>
            <person name="Caler E."/>
            <person name="Hannick L.I."/>
            <person name="Bidwell S."/>
            <person name="Joardar V."/>
            <person name="Thiagarajan M."/>
            <person name="Amedeo P."/>
            <person name="Galinsky K.J."/>
            <person name="Schobel S."/>
            <person name="Inman J."/>
            <person name="Hostetler J."/>
            <person name="Miller J."/>
            <person name="Hammond M."/>
            <person name="Megy K."/>
            <person name="Lawson D."/>
            <person name="Kodira C."/>
            <person name="Sutton G."/>
            <person name="Meyer J."/>
            <person name="Hill C.A."/>
            <person name="Birren B."/>
            <person name="Nene V."/>
            <person name="Collins F."/>
            <person name="Alarcon-Chaidez F."/>
            <person name="Wikel S."/>
            <person name="Strausberg R."/>
        </authorList>
    </citation>
    <scope>NUCLEOTIDE SEQUENCE [LARGE SCALE GENOMIC DNA]</scope>
    <source>
        <strain evidence="4">Wikel</strain>
        <strain evidence="2">Wikel colony</strain>
    </source>
</reference>
<feature type="compositionally biased region" description="Basic and acidic residues" evidence="1">
    <location>
        <begin position="124"/>
        <end position="134"/>
    </location>
</feature>
<evidence type="ECO:0000256" key="1">
    <source>
        <dbReference type="SAM" id="MobiDB-lite"/>
    </source>
</evidence>
<dbReference type="OrthoDB" id="10379331at2759"/>
<dbReference type="EMBL" id="DS971259">
    <property type="protein sequence ID" value="EEC20027.1"/>
    <property type="molecule type" value="Genomic_DNA"/>
</dbReference>
<dbReference type="Proteomes" id="UP000001555">
    <property type="component" value="Unassembled WGS sequence"/>
</dbReference>
<dbReference type="EMBL" id="ABJB010742205">
    <property type="status" value="NOT_ANNOTATED_CDS"/>
    <property type="molecule type" value="Genomic_DNA"/>
</dbReference>
<dbReference type="EMBL" id="ABJB010846165">
    <property type="status" value="NOT_ANNOTATED_CDS"/>
    <property type="molecule type" value="Genomic_DNA"/>
</dbReference>
<dbReference type="EMBL" id="ABJB010241769">
    <property type="status" value="NOT_ANNOTATED_CDS"/>
    <property type="molecule type" value="Genomic_DNA"/>
</dbReference>
<dbReference type="InParanoid" id="B7QMF5"/>
<proteinExistence type="predicted"/>
<dbReference type="VEuPathDB" id="VectorBase:ISCI013863"/>